<dbReference type="SMART" id="SM00369">
    <property type="entry name" value="LRR_TYP"/>
    <property type="match status" value="4"/>
</dbReference>
<dbReference type="PANTHER" id="PTHR23155">
    <property type="entry name" value="DISEASE RESISTANCE PROTEIN RP"/>
    <property type="match status" value="1"/>
</dbReference>
<keyword evidence="1" id="KW-0433">Leucine-rich repeat</keyword>
<dbReference type="EMBL" id="VOIH02000004">
    <property type="protein sequence ID" value="KAF3447836.1"/>
    <property type="molecule type" value="Genomic_DNA"/>
</dbReference>
<accession>A0A8K0H8S2</accession>
<dbReference type="FunFam" id="1.10.10.10:FF:000322">
    <property type="entry name" value="Probable disease resistance protein At1g63360"/>
    <property type="match status" value="2"/>
</dbReference>
<dbReference type="CDD" id="cd14798">
    <property type="entry name" value="RX-CC_like"/>
    <property type="match status" value="1"/>
</dbReference>
<dbReference type="InterPro" id="IPR003591">
    <property type="entry name" value="Leu-rich_rpt_typical-subtyp"/>
</dbReference>
<proteinExistence type="predicted"/>
<dbReference type="InterPro" id="IPR042197">
    <property type="entry name" value="Apaf_helical"/>
</dbReference>
<feature type="domain" description="Disease resistance R13L4/SHOC-2-like LRR" evidence="8">
    <location>
        <begin position="553"/>
        <end position="880"/>
    </location>
</feature>
<protein>
    <recommendedName>
        <fullName evidence="11">Disease resistance protein RPM1-like</fullName>
    </recommendedName>
</protein>
<dbReference type="InterPro" id="IPR036388">
    <property type="entry name" value="WH-like_DNA-bd_sf"/>
</dbReference>
<organism evidence="9 10">
    <name type="scientific">Rhamnella rubrinervis</name>
    <dbReference type="NCBI Taxonomy" id="2594499"/>
    <lineage>
        <taxon>Eukaryota</taxon>
        <taxon>Viridiplantae</taxon>
        <taxon>Streptophyta</taxon>
        <taxon>Embryophyta</taxon>
        <taxon>Tracheophyta</taxon>
        <taxon>Spermatophyta</taxon>
        <taxon>Magnoliopsida</taxon>
        <taxon>eudicotyledons</taxon>
        <taxon>Gunneridae</taxon>
        <taxon>Pentapetalae</taxon>
        <taxon>rosids</taxon>
        <taxon>fabids</taxon>
        <taxon>Rosales</taxon>
        <taxon>Rhamnaceae</taxon>
        <taxon>rhamnoid group</taxon>
        <taxon>Rhamneae</taxon>
        <taxon>Rhamnella</taxon>
    </lineage>
</organism>
<dbReference type="InterPro" id="IPR055414">
    <property type="entry name" value="LRR_R13L4/SHOC2-like"/>
</dbReference>
<dbReference type="Gene3D" id="3.40.50.300">
    <property type="entry name" value="P-loop containing nucleotide triphosphate hydrolases"/>
    <property type="match status" value="2"/>
</dbReference>
<name>A0A8K0H8S2_9ROSA</name>
<dbReference type="Gene3D" id="3.80.10.10">
    <property type="entry name" value="Ribonuclease Inhibitor"/>
    <property type="match status" value="4"/>
</dbReference>
<dbReference type="InterPro" id="IPR002182">
    <property type="entry name" value="NB-ARC"/>
</dbReference>
<evidence type="ECO:0008006" key="11">
    <source>
        <dbReference type="Google" id="ProtNLM"/>
    </source>
</evidence>
<dbReference type="SUPFAM" id="SSF52540">
    <property type="entry name" value="P-loop containing nucleoside triphosphate hydrolases"/>
    <property type="match status" value="2"/>
</dbReference>
<evidence type="ECO:0000256" key="4">
    <source>
        <dbReference type="ARBA" id="ARBA00022821"/>
    </source>
</evidence>
<dbReference type="InterPro" id="IPR041118">
    <property type="entry name" value="Rx_N"/>
</dbReference>
<feature type="domain" description="Disease resistance N-terminal" evidence="6">
    <location>
        <begin position="5"/>
        <end position="87"/>
    </location>
</feature>
<dbReference type="InterPro" id="IPR038005">
    <property type="entry name" value="RX-like_CC"/>
</dbReference>
<dbReference type="GO" id="GO:0043531">
    <property type="term" value="F:ADP binding"/>
    <property type="evidence" value="ECO:0007669"/>
    <property type="project" value="InterPro"/>
</dbReference>
<dbReference type="InterPro" id="IPR058922">
    <property type="entry name" value="WHD_DRP"/>
</dbReference>
<feature type="domain" description="Disease resistance protein winged helix" evidence="7">
    <location>
        <begin position="437"/>
        <end position="508"/>
    </location>
</feature>
<comment type="caution">
    <text evidence="9">The sequence shown here is derived from an EMBL/GenBank/DDBJ whole genome shotgun (WGS) entry which is preliminary data.</text>
</comment>
<gene>
    <name evidence="9" type="ORF">FNV43_RR08542</name>
</gene>
<dbReference type="InterPro" id="IPR027417">
    <property type="entry name" value="P-loop_NTPase"/>
</dbReference>
<evidence type="ECO:0000259" key="8">
    <source>
        <dbReference type="Pfam" id="PF23598"/>
    </source>
</evidence>
<sequence>MAESAVTFLLQKLDTLGHEKVRLLGGIREDVGYVRDELERIRAFLRVADAKEEGDEEIKVWVKQVRDVAYDMEDVLDEFLLRFAHHGGRGFYRHLRKIALTMKNLKARHRIASGLQAVRSRVTNIAEGHQRYRYKLSSMEEGSSSSSVPSNKTWYDLRGDALLLEEAQLVGIDKPKRDLIGGLVGGRSELQVVAVAGMGGLGKTTLASKVYEDDVVKRHFQHHARVTVSQVFELDDLLRNIVRQLFDEMKQTLPQEADSMDSGELKAILACFLREKRYLVMLDDLWEVGAWDALKYAFPTNNNGCRLMLTTRNAKLASVSTFDLGGMVYDLKPLSPEQSWNLFCRKAFQGNQCPPYLEKISKNILRKFEGLPLAIVAISGMLASKDRNRMDEWEMVERSLGAELEGNDRLQSVKNILSFSINDLPYNLKYCFLFLSIFSEDYPIDPRKLIRFWIVEGFVQEKEGRIPEEVGEGYFNELVNRSLIQVVRRYNDGRISECRIHDLFREIILLKSKDQSFVAIFGEQSKALPERARRLSIHKPLEIVDGEYDFSSLRSLFWFGAKDDSIPSFSLSTFFNGSLRFLKVLDCRGANIDTFPEEIAKLYNLRYLSLRDTKVSSVPRSIGKLQNLETLDLRHTYVTELPNEILRLRRLRHILVYRYEKTFTSSTEVIGFKALRGLETLSFLQSLCYIAVNHGGASVMKSIGELAQLRRLCILQLRAEHGADLCSSIEKLRYLRSLSLDSANPDEVLNLQNISSPPQCLQRLIISGRLQILPHWIPSLSNLGRLVLRGSGLQVDPFESLQSLPNLVYVELNQAYDGETLCFKAGGFKMLKLLSFYKFDRLRKVTIEKGTMPCLKKIGFRSCKSLEEVPSGIETLGNLEVLDFIDMPDEFLSQLRLRRSDLLHVSTILIGHETDWGVNRPICLDMFSERKAASLCSSSSVPVNKTWYDLQGDALLLEEAQLVGIDKPRRDLIGGLVGGRSELQVVALAGMGGLGKTTLASKVYEDDAVKRHFQHHARVTVSQAFELDDLLRKIVRQLFDEMKQTLPQEADSMDGGELKAILAGFLREKRYLAMLDDVWEVGAWDALKYAFSTNNNGCRLMLTTPNAKLASVSTIDLGGMVYDLKPLSPEQSWNLFCGKAFRGNQCPPYLEKISKKILRKCEGLPLAIVAISGMLALKDRNRKDEWEMVECSLGPELEGNDRLQSVKNILSFSFNDLPYNLKYCFLFLSIFPEDYPIDPRKLIRFWVVEGFVQEKEGRIPEEVGEVFFNELVNRSLIQVVRRYYGGRISECRIHDLFRQIILLKLKDQSFVAIFGEQSKALPERARRLSIHKPLEIVDGGSLFWFSAKDDYIPNFSLSAFFNGGLRFLKVLDCRGANIDKFPEEIAKLRNLRYLSLRDTKVRSIPRSIGKLRNLETLDLRYTYVTELPNEILRLRRLRHILVYRYEKRVSPSIEVIGFKVLGGLESLSFLQSLCFIEVNHGGASVMKSIGELTQLRRLCILELRAEHGADLCSSIEKLRYLRSLSLNTANPDEVLNLQNISSPPQCLQRLIISGRLQILPHWIPSLSNLSRLVLKGSGLQVDPFESLQSLPNLVHVQLNQAYDGETLCFKAGGFRILKELFILKFDRLRKVTIERGAMPCLNDLWFRGCKLLEDVPSGIETLGNLEVLEFLDMPGEFLSRLRQRCNDLLPAVSTILIGHETDGGVDTYQL</sequence>
<dbReference type="Pfam" id="PF18052">
    <property type="entry name" value="Rx_N"/>
    <property type="match status" value="1"/>
</dbReference>
<evidence type="ECO:0000256" key="3">
    <source>
        <dbReference type="ARBA" id="ARBA00022741"/>
    </source>
</evidence>
<dbReference type="Gene3D" id="1.10.8.430">
    <property type="entry name" value="Helical domain of apoptotic protease-activating factors"/>
    <property type="match status" value="2"/>
</dbReference>
<dbReference type="Gene3D" id="1.20.5.4130">
    <property type="match status" value="1"/>
</dbReference>
<keyword evidence="3" id="KW-0547">Nucleotide-binding</keyword>
<evidence type="ECO:0000259" key="7">
    <source>
        <dbReference type="Pfam" id="PF23559"/>
    </source>
</evidence>
<keyword evidence="2" id="KW-0677">Repeat</keyword>
<evidence type="ECO:0000259" key="5">
    <source>
        <dbReference type="Pfam" id="PF00931"/>
    </source>
</evidence>
<evidence type="ECO:0000259" key="6">
    <source>
        <dbReference type="Pfam" id="PF18052"/>
    </source>
</evidence>
<evidence type="ECO:0000313" key="9">
    <source>
        <dbReference type="EMBL" id="KAF3447836.1"/>
    </source>
</evidence>
<keyword evidence="10" id="KW-1185">Reference proteome</keyword>
<dbReference type="Pfam" id="PF23598">
    <property type="entry name" value="LRR_14"/>
    <property type="match status" value="2"/>
</dbReference>
<dbReference type="PRINTS" id="PR00364">
    <property type="entry name" value="DISEASERSIST"/>
</dbReference>
<evidence type="ECO:0000313" key="10">
    <source>
        <dbReference type="Proteomes" id="UP000796880"/>
    </source>
</evidence>
<dbReference type="GO" id="GO:0098542">
    <property type="term" value="P:defense response to other organism"/>
    <property type="evidence" value="ECO:0007669"/>
    <property type="project" value="TreeGrafter"/>
</dbReference>
<evidence type="ECO:0000256" key="1">
    <source>
        <dbReference type="ARBA" id="ARBA00022614"/>
    </source>
</evidence>
<evidence type="ECO:0000256" key="2">
    <source>
        <dbReference type="ARBA" id="ARBA00022737"/>
    </source>
</evidence>
<reference evidence="9" key="1">
    <citation type="submission" date="2020-03" db="EMBL/GenBank/DDBJ databases">
        <title>A high-quality chromosome-level genome assembly of a woody plant with both climbing and erect habits, Rhamnella rubrinervis.</title>
        <authorList>
            <person name="Lu Z."/>
            <person name="Yang Y."/>
            <person name="Zhu X."/>
            <person name="Sun Y."/>
        </authorList>
    </citation>
    <scope>NUCLEOTIDE SEQUENCE</scope>
    <source>
        <strain evidence="9">BYM</strain>
        <tissue evidence="9">Leaf</tissue>
    </source>
</reference>
<dbReference type="FunFam" id="3.40.50.300:FF:001091">
    <property type="entry name" value="Probable disease resistance protein At1g61300"/>
    <property type="match status" value="2"/>
</dbReference>
<dbReference type="Proteomes" id="UP000796880">
    <property type="component" value="Unassembled WGS sequence"/>
</dbReference>
<feature type="domain" description="NB-ARC" evidence="5">
    <location>
        <begin position="175"/>
        <end position="352"/>
    </location>
</feature>
<dbReference type="InterPro" id="IPR044974">
    <property type="entry name" value="Disease_R_plants"/>
</dbReference>
<keyword evidence="4" id="KW-0611">Plant defense</keyword>
<feature type="domain" description="NB-ARC" evidence="5">
    <location>
        <begin position="972"/>
        <end position="1145"/>
    </location>
</feature>
<dbReference type="Pfam" id="PF00931">
    <property type="entry name" value="NB-ARC"/>
    <property type="match status" value="2"/>
</dbReference>
<dbReference type="InterPro" id="IPR032675">
    <property type="entry name" value="LRR_dom_sf"/>
</dbReference>
<feature type="domain" description="Disease resistance R13L4/SHOC-2-like LRR" evidence="8">
    <location>
        <begin position="1357"/>
        <end position="1664"/>
    </location>
</feature>
<dbReference type="Pfam" id="PF23559">
    <property type="entry name" value="WHD_DRP"/>
    <property type="match status" value="2"/>
</dbReference>
<dbReference type="Gene3D" id="1.10.10.10">
    <property type="entry name" value="Winged helix-like DNA-binding domain superfamily/Winged helix DNA-binding domain"/>
    <property type="match status" value="2"/>
</dbReference>
<dbReference type="SUPFAM" id="SSF52058">
    <property type="entry name" value="L domain-like"/>
    <property type="match status" value="2"/>
</dbReference>
<dbReference type="OrthoDB" id="1189975at2759"/>
<dbReference type="PANTHER" id="PTHR23155:SF1205">
    <property type="entry name" value="DISEASE RESISTANCE PROTEIN RPM1"/>
    <property type="match status" value="1"/>
</dbReference>
<feature type="domain" description="Disease resistance protein winged helix" evidence="7">
    <location>
        <begin position="1230"/>
        <end position="1300"/>
    </location>
</feature>